<proteinExistence type="predicted"/>
<comment type="caution">
    <text evidence="1">The sequence shown here is derived from an EMBL/GenBank/DDBJ whole genome shotgun (WGS) entry which is preliminary data.</text>
</comment>
<evidence type="ECO:0000313" key="1">
    <source>
        <dbReference type="EMBL" id="KFN07034.1"/>
    </source>
</evidence>
<gene>
    <name evidence="1" type="ORF">DJ90_4553</name>
</gene>
<sequence>MSLPMRERGLKGFDFETNANRPAVAPYAGAWIESRLKNIPCVLDHVAPYAGAWIESEVRRRKLREFLRVAPYAGAWIESRNRPTSH</sequence>
<dbReference type="AlphaFoldDB" id="A0A090Z6Z2"/>
<accession>A0A090Z6Z2</accession>
<dbReference type="HOGENOM" id="CLU_191477_0_0_9"/>
<protein>
    <submittedName>
        <fullName evidence="1">Uncharacterized protein</fullName>
    </submittedName>
</protein>
<dbReference type="PATRIC" id="fig|44252.3.peg.3946"/>
<organism evidence="1 2">
    <name type="scientific">Paenibacillus macerans</name>
    <name type="common">Bacillus macerans</name>
    <dbReference type="NCBI Taxonomy" id="44252"/>
    <lineage>
        <taxon>Bacteria</taxon>
        <taxon>Bacillati</taxon>
        <taxon>Bacillota</taxon>
        <taxon>Bacilli</taxon>
        <taxon>Bacillales</taxon>
        <taxon>Paenibacillaceae</taxon>
        <taxon>Paenibacillus</taxon>
    </lineage>
</organism>
<evidence type="ECO:0000313" key="2">
    <source>
        <dbReference type="Proteomes" id="UP000029278"/>
    </source>
</evidence>
<keyword evidence="2" id="KW-1185">Reference proteome</keyword>
<reference evidence="1 2" key="1">
    <citation type="submission" date="2014-04" db="EMBL/GenBank/DDBJ databases">
        <authorList>
            <person name="Bishop-Lilly K.A."/>
            <person name="Broomall S.M."/>
            <person name="Chain P.S."/>
            <person name="Chertkov O."/>
            <person name="Coyne S.R."/>
            <person name="Daligault H.E."/>
            <person name="Davenport K.W."/>
            <person name="Erkkila T."/>
            <person name="Frey K.G."/>
            <person name="Gibbons H.S."/>
            <person name="Gu W."/>
            <person name="Jaissle J."/>
            <person name="Johnson S.L."/>
            <person name="Koroleva G.I."/>
            <person name="Ladner J.T."/>
            <person name="Lo C.-C."/>
            <person name="Minogue T.D."/>
            <person name="Munk C."/>
            <person name="Palacios G.F."/>
            <person name="Redden C.L."/>
            <person name="Rosenzweig C.N."/>
            <person name="Scholz M.B."/>
            <person name="Teshima H."/>
            <person name="Xu Y."/>
        </authorList>
    </citation>
    <scope>NUCLEOTIDE SEQUENCE [LARGE SCALE GENOMIC DNA]</scope>
    <source>
        <strain evidence="1 2">8244</strain>
    </source>
</reference>
<name>A0A090Z6Z2_PAEMA</name>
<dbReference type="Proteomes" id="UP000029278">
    <property type="component" value="Unassembled WGS sequence"/>
</dbReference>
<dbReference type="EMBL" id="JMQA01000036">
    <property type="protein sequence ID" value="KFN07034.1"/>
    <property type="molecule type" value="Genomic_DNA"/>
</dbReference>